<dbReference type="Proteomes" id="UP001497482">
    <property type="component" value="Chromosome 5"/>
</dbReference>
<gene>
    <name evidence="2" type="ORF">KC01_LOCUS32752</name>
</gene>
<evidence type="ECO:0000313" key="2">
    <source>
        <dbReference type="EMBL" id="CAL1605352.1"/>
    </source>
</evidence>
<reference evidence="2 3" key="1">
    <citation type="submission" date="2024-04" db="EMBL/GenBank/DDBJ databases">
        <authorList>
            <person name="Waldvogel A.-M."/>
            <person name="Schoenle A."/>
        </authorList>
    </citation>
    <scope>NUCLEOTIDE SEQUENCE [LARGE SCALE GENOMIC DNA]</scope>
</reference>
<dbReference type="EMBL" id="OZ035827">
    <property type="protein sequence ID" value="CAL1605352.1"/>
    <property type="molecule type" value="Genomic_DNA"/>
</dbReference>
<proteinExistence type="predicted"/>
<sequence length="83" mass="9626">MNSDVITALKHRGLYIRTGHWPWVQDELDSDPQTQTLRLRPSDSDPETQTLRLRPSDSDPETQTLRLRPSDSDSETQTLRLRP</sequence>
<organism evidence="2 3">
    <name type="scientific">Knipowitschia caucasica</name>
    <name type="common">Caucasian dwarf goby</name>
    <name type="synonym">Pomatoschistus caucasicus</name>
    <dbReference type="NCBI Taxonomy" id="637954"/>
    <lineage>
        <taxon>Eukaryota</taxon>
        <taxon>Metazoa</taxon>
        <taxon>Chordata</taxon>
        <taxon>Craniata</taxon>
        <taxon>Vertebrata</taxon>
        <taxon>Euteleostomi</taxon>
        <taxon>Actinopterygii</taxon>
        <taxon>Neopterygii</taxon>
        <taxon>Teleostei</taxon>
        <taxon>Neoteleostei</taxon>
        <taxon>Acanthomorphata</taxon>
        <taxon>Gobiaria</taxon>
        <taxon>Gobiiformes</taxon>
        <taxon>Gobioidei</taxon>
        <taxon>Gobiidae</taxon>
        <taxon>Gobiinae</taxon>
        <taxon>Knipowitschia</taxon>
    </lineage>
</organism>
<dbReference type="AlphaFoldDB" id="A0AAV2LWA7"/>
<evidence type="ECO:0000256" key="1">
    <source>
        <dbReference type="SAM" id="MobiDB-lite"/>
    </source>
</evidence>
<keyword evidence="3" id="KW-1185">Reference proteome</keyword>
<protein>
    <submittedName>
        <fullName evidence="2">Uncharacterized protein</fullName>
    </submittedName>
</protein>
<feature type="region of interest" description="Disordered" evidence="1">
    <location>
        <begin position="34"/>
        <end position="83"/>
    </location>
</feature>
<name>A0AAV2LWA7_KNICA</name>
<evidence type="ECO:0000313" key="3">
    <source>
        <dbReference type="Proteomes" id="UP001497482"/>
    </source>
</evidence>
<accession>A0AAV2LWA7</accession>